<dbReference type="Pfam" id="PF03091">
    <property type="entry name" value="CutA1"/>
    <property type="match status" value="1"/>
</dbReference>
<dbReference type="InterPro" id="IPR015867">
    <property type="entry name" value="N-reg_PII/ATP_PRibTrfase_C"/>
</dbReference>
<dbReference type="Proteomes" id="UP000295277">
    <property type="component" value="Unassembled WGS sequence"/>
</dbReference>
<dbReference type="RefSeq" id="WP_132695921.1">
    <property type="nucleotide sequence ID" value="NZ_SLVM01000019.1"/>
</dbReference>
<accession>A0A4R1YRC3</accession>
<dbReference type="InterPro" id="IPR011322">
    <property type="entry name" value="N-reg_PII-like_a/b"/>
</dbReference>
<sequence length="103" mass="11519">MIHVTTTCPDLDTARAIARAALAERLAACANITPGILSLFHWQDAISEEEEVQVTFKTTEAARADLVTLIEIEHPYELPVITWETVAGTREAEDWLAWETRRG</sequence>
<organism evidence="2 3">
    <name type="scientific">Rhodovulum steppense</name>
    <dbReference type="NCBI Taxonomy" id="540251"/>
    <lineage>
        <taxon>Bacteria</taxon>
        <taxon>Pseudomonadati</taxon>
        <taxon>Pseudomonadota</taxon>
        <taxon>Alphaproteobacteria</taxon>
        <taxon>Rhodobacterales</taxon>
        <taxon>Paracoccaceae</taxon>
        <taxon>Rhodovulum</taxon>
    </lineage>
</organism>
<gene>
    <name evidence="2" type="ORF">EV216_11923</name>
</gene>
<dbReference type="GO" id="GO:0005507">
    <property type="term" value="F:copper ion binding"/>
    <property type="evidence" value="ECO:0007669"/>
    <property type="project" value="TreeGrafter"/>
</dbReference>
<evidence type="ECO:0000313" key="3">
    <source>
        <dbReference type="Proteomes" id="UP000295277"/>
    </source>
</evidence>
<dbReference type="InterPro" id="IPR004323">
    <property type="entry name" value="Ion_tolerance_CutA"/>
</dbReference>
<name>A0A4R1YRC3_9RHOB</name>
<dbReference type="Gene3D" id="3.30.70.120">
    <property type="match status" value="1"/>
</dbReference>
<comment type="caution">
    <text evidence="2">The sequence shown here is derived from an EMBL/GenBank/DDBJ whole genome shotgun (WGS) entry which is preliminary data.</text>
</comment>
<proteinExistence type="inferred from homology"/>
<evidence type="ECO:0000256" key="1">
    <source>
        <dbReference type="ARBA" id="ARBA00010169"/>
    </source>
</evidence>
<keyword evidence="3" id="KW-1185">Reference proteome</keyword>
<dbReference type="PANTHER" id="PTHR23419">
    <property type="entry name" value="DIVALENT CATION TOLERANCE CUTA-RELATED"/>
    <property type="match status" value="1"/>
</dbReference>
<dbReference type="OrthoDB" id="37622at2"/>
<dbReference type="SUPFAM" id="SSF54913">
    <property type="entry name" value="GlnB-like"/>
    <property type="match status" value="1"/>
</dbReference>
<dbReference type="PANTHER" id="PTHR23419:SF8">
    <property type="entry name" value="FI09726P"/>
    <property type="match status" value="1"/>
</dbReference>
<dbReference type="AlphaFoldDB" id="A0A4R1YRC3"/>
<reference evidence="2 3" key="1">
    <citation type="submission" date="2019-03" db="EMBL/GenBank/DDBJ databases">
        <title>Genomic Encyclopedia of Type Strains, Phase IV (KMG-IV): sequencing the most valuable type-strain genomes for metagenomic binning, comparative biology and taxonomic classification.</title>
        <authorList>
            <person name="Goeker M."/>
        </authorList>
    </citation>
    <scope>NUCLEOTIDE SEQUENCE [LARGE SCALE GENOMIC DNA]</scope>
    <source>
        <strain evidence="2 3">DSM 21153</strain>
    </source>
</reference>
<dbReference type="GO" id="GO:0010038">
    <property type="term" value="P:response to metal ion"/>
    <property type="evidence" value="ECO:0007669"/>
    <property type="project" value="InterPro"/>
</dbReference>
<dbReference type="EMBL" id="SLVM01000019">
    <property type="protein sequence ID" value="TCM80981.1"/>
    <property type="molecule type" value="Genomic_DNA"/>
</dbReference>
<protein>
    <submittedName>
        <fullName evidence="2">Periplasmic divalent cation tolerance protein</fullName>
    </submittedName>
</protein>
<evidence type="ECO:0000313" key="2">
    <source>
        <dbReference type="EMBL" id="TCM80981.1"/>
    </source>
</evidence>
<comment type="similarity">
    <text evidence="1">Belongs to the CutA family.</text>
</comment>